<evidence type="ECO:0000256" key="4">
    <source>
        <dbReference type="ARBA" id="ARBA00022692"/>
    </source>
</evidence>
<name>A0ABQ6Z742_9GAMM</name>
<evidence type="ECO:0000313" key="8">
    <source>
        <dbReference type="EMBL" id="KAF1694699.1"/>
    </source>
</evidence>
<keyword evidence="6 7" id="KW-0472">Membrane</keyword>
<comment type="subcellular location">
    <subcellularLocation>
        <location evidence="1">Cell inner membrane</location>
        <topology evidence="1">Multi-pass membrane protein</topology>
    </subcellularLocation>
</comment>
<gene>
    <name evidence="8" type="ORF">CSC65_08350</name>
</gene>
<evidence type="ECO:0000313" key="9">
    <source>
        <dbReference type="Proteomes" id="UP000788419"/>
    </source>
</evidence>
<dbReference type="InterPro" id="IPR001851">
    <property type="entry name" value="ABC_transp_permease"/>
</dbReference>
<dbReference type="CDD" id="cd06579">
    <property type="entry name" value="TM_PBP1_transp_AraH_like"/>
    <property type="match status" value="1"/>
</dbReference>
<reference evidence="8 9" key="1">
    <citation type="submission" date="2017-10" db="EMBL/GenBank/DDBJ databases">
        <title>Whole genome sequencing of members of genus Pseudoxanthomonas.</title>
        <authorList>
            <person name="Kumar S."/>
            <person name="Bansal K."/>
            <person name="Kaur A."/>
            <person name="Patil P."/>
            <person name="Sharma S."/>
            <person name="Patil P.B."/>
        </authorList>
    </citation>
    <scope>NUCLEOTIDE SEQUENCE [LARGE SCALE GENOMIC DNA]</scope>
    <source>
        <strain evidence="8 9">DSM 17801</strain>
    </source>
</reference>
<feature type="transmembrane region" description="Helical" evidence="7">
    <location>
        <begin position="21"/>
        <end position="40"/>
    </location>
</feature>
<feature type="transmembrane region" description="Helical" evidence="7">
    <location>
        <begin position="113"/>
        <end position="139"/>
    </location>
</feature>
<feature type="transmembrane region" description="Helical" evidence="7">
    <location>
        <begin position="60"/>
        <end position="80"/>
    </location>
</feature>
<feature type="transmembrane region" description="Helical" evidence="7">
    <location>
        <begin position="183"/>
        <end position="205"/>
    </location>
</feature>
<feature type="transmembrane region" description="Helical" evidence="7">
    <location>
        <begin position="146"/>
        <end position="163"/>
    </location>
</feature>
<feature type="transmembrane region" description="Helical" evidence="7">
    <location>
        <begin position="233"/>
        <end position="253"/>
    </location>
</feature>
<proteinExistence type="inferred from homology"/>
<evidence type="ECO:0000256" key="7">
    <source>
        <dbReference type="SAM" id="Phobius"/>
    </source>
</evidence>
<evidence type="ECO:0000256" key="3">
    <source>
        <dbReference type="ARBA" id="ARBA00022475"/>
    </source>
</evidence>
<keyword evidence="5 7" id="KW-1133">Transmembrane helix</keyword>
<comment type="similarity">
    <text evidence="2">Belongs to the binding-protein-dependent transport system permease family. AraH/RbsC subfamily.</text>
</comment>
<feature type="transmembrane region" description="Helical" evidence="7">
    <location>
        <begin position="87"/>
        <end position="107"/>
    </location>
</feature>
<dbReference type="PANTHER" id="PTHR32196">
    <property type="entry name" value="ABC TRANSPORTER PERMEASE PROTEIN YPHD-RELATED-RELATED"/>
    <property type="match status" value="1"/>
</dbReference>
<evidence type="ECO:0000256" key="6">
    <source>
        <dbReference type="ARBA" id="ARBA00023136"/>
    </source>
</evidence>
<keyword evidence="9" id="KW-1185">Reference proteome</keyword>
<organism evidence="8 9">
    <name type="scientific">Pseudoxanthomonas daejeonensis</name>
    <dbReference type="NCBI Taxonomy" id="266062"/>
    <lineage>
        <taxon>Bacteria</taxon>
        <taxon>Pseudomonadati</taxon>
        <taxon>Pseudomonadota</taxon>
        <taxon>Gammaproteobacteria</taxon>
        <taxon>Lysobacterales</taxon>
        <taxon>Lysobacteraceae</taxon>
        <taxon>Pseudoxanthomonas</taxon>
    </lineage>
</organism>
<feature type="transmembrane region" description="Helical" evidence="7">
    <location>
        <begin position="291"/>
        <end position="311"/>
    </location>
</feature>
<evidence type="ECO:0000256" key="2">
    <source>
        <dbReference type="ARBA" id="ARBA00007942"/>
    </source>
</evidence>
<protein>
    <submittedName>
        <fullName evidence="8">Sugar ABC transporter permease</fullName>
    </submittedName>
</protein>
<keyword evidence="3" id="KW-1003">Cell membrane</keyword>
<dbReference type="Pfam" id="PF02653">
    <property type="entry name" value="BPD_transp_2"/>
    <property type="match status" value="1"/>
</dbReference>
<evidence type="ECO:0000256" key="5">
    <source>
        <dbReference type="ARBA" id="ARBA00022989"/>
    </source>
</evidence>
<dbReference type="EMBL" id="PDWN01000007">
    <property type="protein sequence ID" value="KAF1694699.1"/>
    <property type="molecule type" value="Genomic_DNA"/>
</dbReference>
<sequence>MSGAEARTSSRQVLHRGLAHPLFWPLLALALLLLGNGLFNPGFLSLQWRDGHLYGNLVDIANRAAPLVLVSLGMTLVIAVRGLDISVGAVLAIAATVAAWTIARMQAAGSEGLAPLFAAITAALGVALLCGFWNGLLVVKLGLQPIIATLVLMVAGRGIAQLVSDGQILTIYYEPFAFLGNGFLFGLPFSLFVVAAVFVGLKLLLDRSALGLFVRAIGHNPVAAHVAGVRAKAITWSLYVFCGFTAGLAGLLVSSNVASADANNAGQLLELDAILAVALGGTALAGGRFSLAGSLVGALIIQALTTTIYAIGVPPQVNLVVKALLVTAVLLLQSPEFRGRLRARLSRRAGGAT</sequence>
<keyword evidence="4 7" id="KW-0812">Transmembrane</keyword>
<evidence type="ECO:0000256" key="1">
    <source>
        <dbReference type="ARBA" id="ARBA00004429"/>
    </source>
</evidence>
<dbReference type="PANTHER" id="PTHR32196:SF19">
    <property type="entry name" value="GALACTOFURANOSE TRANSPORTER PERMEASE PROTEIN YTFT"/>
    <property type="match status" value="1"/>
</dbReference>
<comment type="caution">
    <text evidence="8">The sequence shown here is derived from an EMBL/GenBank/DDBJ whole genome shotgun (WGS) entry which is preliminary data.</text>
</comment>
<dbReference type="RefSeq" id="WP_162410130.1">
    <property type="nucleotide sequence ID" value="NZ_PDWN01000007.1"/>
</dbReference>
<accession>A0ABQ6Z742</accession>
<dbReference type="Proteomes" id="UP000788419">
    <property type="component" value="Unassembled WGS sequence"/>
</dbReference>